<feature type="signal peptide" evidence="2">
    <location>
        <begin position="1"/>
        <end position="24"/>
    </location>
</feature>
<evidence type="ECO:0000313" key="4">
    <source>
        <dbReference type="Proteomes" id="UP000452235"/>
    </source>
</evidence>
<dbReference type="Pfam" id="PF07217">
    <property type="entry name" value="Het-C"/>
    <property type="match status" value="1"/>
</dbReference>
<dbReference type="InterPro" id="IPR052577">
    <property type="entry name" value="VWA7"/>
</dbReference>
<feature type="compositionally biased region" description="Basic and acidic residues" evidence="1">
    <location>
        <begin position="655"/>
        <end position="691"/>
    </location>
</feature>
<keyword evidence="4" id="KW-1185">Reference proteome</keyword>
<evidence type="ECO:0000313" key="3">
    <source>
        <dbReference type="EMBL" id="GFF12885.1"/>
    </source>
</evidence>
<feature type="compositionally biased region" description="Basic residues" evidence="1">
    <location>
        <begin position="721"/>
        <end position="730"/>
    </location>
</feature>
<feature type="compositionally biased region" description="Gly residues" evidence="1">
    <location>
        <begin position="916"/>
        <end position="928"/>
    </location>
</feature>
<dbReference type="InterPro" id="IPR010816">
    <property type="entry name" value="Het-C"/>
</dbReference>
<reference evidence="3 4" key="1">
    <citation type="submission" date="2020-01" db="EMBL/GenBank/DDBJ databases">
        <title>Aspergillus terreus IFO 6365 whole genome shotgun sequence.</title>
        <authorList>
            <person name="Kanamasa S."/>
            <person name="Takahashi H."/>
        </authorList>
    </citation>
    <scope>NUCLEOTIDE SEQUENCE [LARGE SCALE GENOMIC DNA]</scope>
    <source>
        <strain evidence="3 4">IFO 6365</strain>
    </source>
</reference>
<evidence type="ECO:0000256" key="1">
    <source>
        <dbReference type="SAM" id="MobiDB-lite"/>
    </source>
</evidence>
<feature type="region of interest" description="Disordered" evidence="1">
    <location>
        <begin position="634"/>
        <end position="941"/>
    </location>
</feature>
<evidence type="ECO:0000256" key="2">
    <source>
        <dbReference type="SAM" id="SignalP"/>
    </source>
</evidence>
<dbReference type="OrthoDB" id="2506204at2759"/>
<feature type="compositionally biased region" description="Basic and acidic residues" evidence="1">
    <location>
        <begin position="700"/>
        <end position="720"/>
    </location>
</feature>
<keyword evidence="2" id="KW-0732">Signal</keyword>
<dbReference type="PANTHER" id="PTHR14905:SF11">
    <property type="entry name" value="TINC (EUROFUNG)"/>
    <property type="match status" value="1"/>
</dbReference>
<name>A0A5M3YMX1_ASPTE</name>
<protein>
    <submittedName>
        <fullName evidence="3">NIMA-interacting protein tinc</fullName>
    </submittedName>
</protein>
<feature type="compositionally biased region" description="Basic and acidic residues" evidence="1">
    <location>
        <begin position="751"/>
        <end position="767"/>
    </location>
</feature>
<feature type="region of interest" description="Disordered" evidence="1">
    <location>
        <begin position="546"/>
        <end position="602"/>
    </location>
</feature>
<dbReference type="Proteomes" id="UP000452235">
    <property type="component" value="Unassembled WGS sequence"/>
</dbReference>
<dbReference type="EMBL" id="BLJY01000001">
    <property type="protein sequence ID" value="GFF12885.1"/>
    <property type="molecule type" value="Genomic_DNA"/>
</dbReference>
<dbReference type="PANTHER" id="PTHR14905">
    <property type="entry name" value="NG37"/>
    <property type="match status" value="1"/>
</dbReference>
<comment type="caution">
    <text evidence="3">The sequence shown here is derived from an EMBL/GenBank/DDBJ whole genome shotgun (WGS) entry which is preliminary data.</text>
</comment>
<sequence>MGLSLPSWAIFLVALFAFSGQAHAFGAGNIASISRVEGQNWRHGDIEDTLLTLVLARVAGGRKFSKLDVQRVYFGNWLRDYSQAVDVGTLKYVSTEAIRILIWVLGFLSFGYGTKEFEVTTERLGCYEPTEHIDNPLGYAEGEDARNYDRRLRGPIDEERELSINPRTGLKNYIASENLGISTSAALVRRVFRRSIQLGREYGRSGNKEDLHEALRLLGTGLHCLEDYAAHSNYTELSLIELGESEVFPHVGRDTKIDLDGKDVYPIVTGTFGGVDFFHSVLGELSDKATQSEIQSLEGVISESENDGAPDSLLQDLLSKIPEGLIGSSSDEEADKMNDFKAQSQNAKQHNQNISPREPEEWTRYLDEVHQQILPVLEWHDNLIKSINEAIEKIPVIPDLIEQIQEQINVFVFSIIAPYVLPIIQQVKTELQTGSSEVIQSSREQQHVVFDNDSCSDPTHSMLSKDHFSNVLNEPAGRVASQIVKWVVPQLMECWDNEDADIKRTLDRIVNGVFHHPALRDRGEDGADEIRQIMFGTVQQWWEDKDRDEQDTLRGQLSREGVQEGKNHKEGVQDCGHGCGKPLTLHKGQSRTSGRTGGPDTSKIEKIASKAAGGGALGGLVGGLVGQVGSMILNDSESRSSDNHERRSDYSGQRENYERRDHHERHEHYEKHDTYERHERPGRYEEHERHEKHERRHRRKSDDEKSDNSSDDDKSGDEHKASRRHRHRHEHERQDDYAQQYQSGYNGGNEYSRHESYESRSERRDEYGSQYSEARYEYQSTPARDEYSSGGYSNEYSESRHGYQNTPARAEYGSGSRDEYSESRYGSQGASRTEYGGGSSESRYNSGYPSARGEYGRETSESGYGYGSRPTYGGEQREYYEEGRRNEEDVPRYGDRQEGYGGYGGESRQEYEEGRYGGNSGYGEGQYGYGQRYNESRGYGY</sequence>
<dbReference type="AlphaFoldDB" id="A0A5M3YMX1"/>
<feature type="compositionally biased region" description="Basic and acidic residues" evidence="1">
    <location>
        <begin position="636"/>
        <end position="649"/>
    </location>
</feature>
<organism evidence="3 4">
    <name type="scientific">Aspergillus terreus</name>
    <dbReference type="NCBI Taxonomy" id="33178"/>
    <lineage>
        <taxon>Eukaryota</taxon>
        <taxon>Fungi</taxon>
        <taxon>Dikarya</taxon>
        <taxon>Ascomycota</taxon>
        <taxon>Pezizomycotina</taxon>
        <taxon>Eurotiomycetes</taxon>
        <taxon>Eurotiomycetidae</taxon>
        <taxon>Eurotiales</taxon>
        <taxon>Aspergillaceae</taxon>
        <taxon>Aspergillus</taxon>
        <taxon>Aspergillus subgen. Circumdati</taxon>
    </lineage>
</organism>
<feature type="chain" id="PRO_5043714110" evidence="2">
    <location>
        <begin position="25"/>
        <end position="941"/>
    </location>
</feature>
<gene>
    <name evidence="3" type="ORF">ATEIFO6365_0001110900</name>
</gene>
<proteinExistence type="predicted"/>
<feature type="compositionally biased region" description="Basic and acidic residues" evidence="1">
    <location>
        <begin position="875"/>
        <end position="898"/>
    </location>
</feature>
<dbReference type="VEuPathDB" id="FungiDB:ATEG_01884"/>
<accession>A0A5M3YMX1</accession>
<feature type="compositionally biased region" description="Basic and acidic residues" evidence="1">
    <location>
        <begin position="561"/>
        <end position="572"/>
    </location>
</feature>